<dbReference type="RefSeq" id="XP_001322310.1">
    <property type="nucleotide sequence ID" value="XM_001322275.1"/>
</dbReference>
<protein>
    <recommendedName>
        <fullName evidence="1">Initiator binding domain-containing protein</fullName>
    </recommendedName>
</protein>
<dbReference type="AlphaFoldDB" id="A2EB41"/>
<evidence type="ECO:0000313" key="2">
    <source>
        <dbReference type="EMBL" id="EAY10087.1"/>
    </source>
</evidence>
<reference evidence="2" key="2">
    <citation type="journal article" date="2007" name="Science">
        <title>Draft genome sequence of the sexually transmitted pathogen Trichomonas vaginalis.</title>
        <authorList>
            <person name="Carlton J.M."/>
            <person name="Hirt R.P."/>
            <person name="Silva J.C."/>
            <person name="Delcher A.L."/>
            <person name="Schatz M."/>
            <person name="Zhao Q."/>
            <person name="Wortman J.R."/>
            <person name="Bidwell S.L."/>
            <person name="Alsmark U.C.M."/>
            <person name="Besteiro S."/>
            <person name="Sicheritz-Ponten T."/>
            <person name="Noel C.J."/>
            <person name="Dacks J.B."/>
            <person name="Foster P.G."/>
            <person name="Simillion C."/>
            <person name="Van de Peer Y."/>
            <person name="Miranda-Saavedra D."/>
            <person name="Barton G.J."/>
            <person name="Westrop G.D."/>
            <person name="Mueller S."/>
            <person name="Dessi D."/>
            <person name="Fiori P.L."/>
            <person name="Ren Q."/>
            <person name="Paulsen I."/>
            <person name="Zhang H."/>
            <person name="Bastida-Corcuera F.D."/>
            <person name="Simoes-Barbosa A."/>
            <person name="Brown M.T."/>
            <person name="Hayes R.D."/>
            <person name="Mukherjee M."/>
            <person name="Okumura C.Y."/>
            <person name="Schneider R."/>
            <person name="Smith A.J."/>
            <person name="Vanacova S."/>
            <person name="Villalvazo M."/>
            <person name="Haas B.J."/>
            <person name="Pertea M."/>
            <person name="Feldblyum T.V."/>
            <person name="Utterback T.R."/>
            <person name="Shu C.L."/>
            <person name="Osoegawa K."/>
            <person name="de Jong P.J."/>
            <person name="Hrdy I."/>
            <person name="Horvathova L."/>
            <person name="Zubacova Z."/>
            <person name="Dolezal P."/>
            <person name="Malik S.B."/>
            <person name="Logsdon J.M. Jr."/>
            <person name="Henze K."/>
            <person name="Gupta A."/>
            <person name="Wang C.C."/>
            <person name="Dunne R.L."/>
            <person name="Upcroft J.A."/>
            <person name="Upcroft P."/>
            <person name="White O."/>
            <person name="Salzberg S.L."/>
            <person name="Tang P."/>
            <person name="Chiu C.-H."/>
            <person name="Lee Y.-S."/>
            <person name="Embley T.M."/>
            <person name="Coombs G.H."/>
            <person name="Mottram J.C."/>
            <person name="Tachezy J."/>
            <person name="Fraser-Liggett C.M."/>
            <person name="Johnson P.J."/>
        </authorList>
    </citation>
    <scope>NUCLEOTIDE SEQUENCE [LARGE SCALE GENOMIC DNA]</scope>
    <source>
        <strain evidence="2">G3</strain>
    </source>
</reference>
<evidence type="ECO:0000259" key="1">
    <source>
        <dbReference type="Pfam" id="PF10416"/>
    </source>
</evidence>
<dbReference type="OrthoDB" id="10471406at2759"/>
<organism evidence="2 3">
    <name type="scientific">Trichomonas vaginalis (strain ATCC PRA-98 / G3)</name>
    <dbReference type="NCBI Taxonomy" id="412133"/>
    <lineage>
        <taxon>Eukaryota</taxon>
        <taxon>Metamonada</taxon>
        <taxon>Parabasalia</taxon>
        <taxon>Trichomonadida</taxon>
        <taxon>Trichomonadidae</taxon>
        <taxon>Trichomonas</taxon>
    </lineage>
</organism>
<dbReference type="InterPro" id="IPR018845">
    <property type="entry name" value="Initiator-bd"/>
</dbReference>
<dbReference type="InParanoid" id="A2EB41"/>
<feature type="domain" description="Initiator binding" evidence="1">
    <location>
        <begin position="38"/>
        <end position="163"/>
    </location>
</feature>
<dbReference type="VEuPathDB" id="TrichDB:TVAG_274500"/>
<proteinExistence type="predicted"/>
<dbReference type="VEuPathDB" id="TrichDB:TVAGG3_0354710"/>
<dbReference type="Proteomes" id="UP000001542">
    <property type="component" value="Unassembled WGS sequence"/>
</dbReference>
<dbReference type="KEGG" id="tva:4768028"/>
<dbReference type="Pfam" id="PF10416">
    <property type="entry name" value="IBD"/>
    <property type="match status" value="1"/>
</dbReference>
<name>A2EB41_TRIV3</name>
<reference evidence="2" key="1">
    <citation type="submission" date="2006-10" db="EMBL/GenBank/DDBJ databases">
        <authorList>
            <person name="Amadeo P."/>
            <person name="Zhao Q."/>
            <person name="Wortman J."/>
            <person name="Fraser-Liggett C."/>
            <person name="Carlton J."/>
        </authorList>
    </citation>
    <scope>NUCLEOTIDE SEQUENCE</scope>
    <source>
        <strain evidence="2">G3</strain>
    </source>
</reference>
<dbReference type="EMBL" id="DS113344">
    <property type="protein sequence ID" value="EAY10087.1"/>
    <property type="molecule type" value="Genomic_DNA"/>
</dbReference>
<gene>
    <name evidence="2" type="ORF">TVAG_274500</name>
</gene>
<accession>A2EB41</accession>
<dbReference type="SMR" id="A2EB41"/>
<evidence type="ECO:0000313" key="3">
    <source>
        <dbReference type="Proteomes" id="UP000001542"/>
    </source>
</evidence>
<keyword evidence="3" id="KW-1185">Reference proteome</keyword>
<sequence length="234" mass="27007">MMDYYRSSPRRSIGVSRSDIDFPMIDNLPAHWDLLHPSDLDQYVQLRTSFYDEIKMSKKGERLESFIKRLKRIREFVERGDGDDWKRGLVCGIIFLSNGIAIHIQQFRLLLGKCKSSINGSLQQIGFIAHPQGGPIEEELCDKVPIFRKEHSEVKKWTVRDCNAEVNPLNENTNKTAVTHPEPTVQAVINQNAMPAQKEEKILSWDASFFPIPIKFRYKYNALFRNNLVAPTTV</sequence>